<dbReference type="EMBL" id="JACOSL010000041">
    <property type="protein sequence ID" value="MBI1756879.1"/>
    <property type="molecule type" value="Genomic_DNA"/>
</dbReference>
<protein>
    <submittedName>
        <fullName evidence="1">Uncharacterized protein</fullName>
    </submittedName>
</protein>
<sequence length="63" mass="7720">MNDPEAELFERSHEEHRIAQRRRWAKETTPTQRLQWLEAALMFVHASGIDYLAQKRIQEERWK</sequence>
<gene>
    <name evidence="1" type="ORF">HYR64_07220</name>
</gene>
<evidence type="ECO:0000313" key="1">
    <source>
        <dbReference type="EMBL" id="MBI1756879.1"/>
    </source>
</evidence>
<evidence type="ECO:0000313" key="2">
    <source>
        <dbReference type="Proteomes" id="UP000727962"/>
    </source>
</evidence>
<comment type="caution">
    <text evidence="1">The sequence shown here is derived from an EMBL/GenBank/DDBJ whole genome shotgun (WGS) entry which is preliminary data.</text>
</comment>
<proteinExistence type="predicted"/>
<reference evidence="1" key="1">
    <citation type="submission" date="2020-07" db="EMBL/GenBank/DDBJ databases">
        <title>Huge and variable diversity of episymbiotic CPR bacteria and DPANN archaea in groundwater ecosystems.</title>
        <authorList>
            <person name="He C.Y."/>
            <person name="Keren R."/>
            <person name="Whittaker M."/>
            <person name="Farag I.F."/>
            <person name="Doudna J."/>
            <person name="Cate J.H.D."/>
            <person name="Banfield J.F."/>
        </authorList>
    </citation>
    <scope>NUCLEOTIDE SEQUENCE</scope>
    <source>
        <strain evidence="1">NC_groundwater_17_Pr7_B-0.1um_64_12</strain>
    </source>
</reference>
<dbReference type="AlphaFoldDB" id="A0A931LVC6"/>
<organism evidence="1 2">
    <name type="scientific">Fimbriimonas ginsengisoli</name>
    <dbReference type="NCBI Taxonomy" id="1005039"/>
    <lineage>
        <taxon>Bacteria</taxon>
        <taxon>Bacillati</taxon>
        <taxon>Armatimonadota</taxon>
        <taxon>Fimbriimonadia</taxon>
        <taxon>Fimbriimonadales</taxon>
        <taxon>Fimbriimonadaceae</taxon>
        <taxon>Fimbriimonas</taxon>
    </lineage>
</organism>
<dbReference type="Proteomes" id="UP000727962">
    <property type="component" value="Unassembled WGS sequence"/>
</dbReference>
<name>A0A931LVC6_FIMGI</name>
<accession>A0A931LVC6</accession>